<dbReference type="SUPFAM" id="SSF52151">
    <property type="entry name" value="FabD/lysophospholipase-like"/>
    <property type="match status" value="1"/>
</dbReference>
<accession>A0ABW5RED0</accession>
<protein>
    <submittedName>
        <fullName evidence="6">Patatin family protein</fullName>
    </submittedName>
</protein>
<dbReference type="Gene3D" id="3.40.1090.10">
    <property type="entry name" value="Cytosolic phospholipase A2 catalytic domain"/>
    <property type="match status" value="2"/>
</dbReference>
<dbReference type="CDD" id="cd07208">
    <property type="entry name" value="Pat_hypo_Ecoli_yjju_like"/>
    <property type="match status" value="1"/>
</dbReference>
<evidence type="ECO:0000256" key="3">
    <source>
        <dbReference type="ARBA" id="ARBA00023098"/>
    </source>
</evidence>
<evidence type="ECO:0000256" key="2">
    <source>
        <dbReference type="ARBA" id="ARBA00022963"/>
    </source>
</evidence>
<evidence type="ECO:0000256" key="4">
    <source>
        <dbReference type="PROSITE-ProRule" id="PRU01161"/>
    </source>
</evidence>
<organism evidence="6 7">
    <name type="scientific">Marinicrinis sediminis</name>
    <dbReference type="NCBI Taxonomy" id="1652465"/>
    <lineage>
        <taxon>Bacteria</taxon>
        <taxon>Bacillati</taxon>
        <taxon>Bacillota</taxon>
        <taxon>Bacilli</taxon>
        <taxon>Bacillales</taxon>
        <taxon>Paenibacillaceae</taxon>
    </lineage>
</organism>
<keyword evidence="7" id="KW-1185">Reference proteome</keyword>
<dbReference type="Pfam" id="PF19890">
    <property type="entry name" value="DUF6363"/>
    <property type="match status" value="1"/>
</dbReference>
<dbReference type="InterPro" id="IPR002641">
    <property type="entry name" value="PNPLA_dom"/>
</dbReference>
<dbReference type="InterPro" id="IPR050301">
    <property type="entry name" value="NTE"/>
</dbReference>
<evidence type="ECO:0000313" key="7">
    <source>
        <dbReference type="Proteomes" id="UP001597497"/>
    </source>
</evidence>
<dbReference type="PANTHER" id="PTHR14226:SF25">
    <property type="entry name" value="PHOSPHOESTERASE"/>
    <property type="match status" value="1"/>
</dbReference>
<feature type="active site" description="Nucleophile" evidence="4">
    <location>
        <position position="39"/>
    </location>
</feature>
<feature type="domain" description="PNPLA" evidence="5">
    <location>
        <begin position="6"/>
        <end position="176"/>
    </location>
</feature>
<name>A0ABW5RED0_9BACL</name>
<dbReference type="InterPro" id="IPR045943">
    <property type="entry name" value="DUF6363"/>
</dbReference>
<feature type="short sequence motif" description="DGA/G" evidence="4">
    <location>
        <begin position="163"/>
        <end position="165"/>
    </location>
</feature>
<evidence type="ECO:0000313" key="6">
    <source>
        <dbReference type="EMBL" id="MFD2673159.1"/>
    </source>
</evidence>
<keyword evidence="3 4" id="KW-0443">Lipid metabolism</keyword>
<sequence>MEKIGLMLEGGGMRGVYTSGVLEKFMERELQFPYVIGVSAGACNASSYLAKQRGRNRNTTIKYIRDPRYISYRNLFKERSLFGMRFLFDVLPNQLEPFDFDTFLSNPQQFVVVTTDAYTGNPVYIDKEQAAREGWSMMDVIKASSSLPFIAPPVQIGTQTLFDGGIADPLPIEKALEDGNERVVVVSTKDETYQIKPFRKHRVARLRYPNYPGLREALRERALRYNRAMDRILELEKEGRVFLFRPSAVIPVARLERDEAPLEQLYQLGMSDVDRQWEKMMDWMHQPVTV</sequence>
<comment type="caution">
    <text evidence="6">The sequence shown here is derived from an EMBL/GenBank/DDBJ whole genome shotgun (WGS) entry which is preliminary data.</text>
</comment>
<reference evidence="7" key="1">
    <citation type="journal article" date="2019" name="Int. J. Syst. Evol. Microbiol.">
        <title>The Global Catalogue of Microorganisms (GCM) 10K type strain sequencing project: providing services to taxonomists for standard genome sequencing and annotation.</title>
        <authorList>
            <consortium name="The Broad Institute Genomics Platform"/>
            <consortium name="The Broad Institute Genome Sequencing Center for Infectious Disease"/>
            <person name="Wu L."/>
            <person name="Ma J."/>
        </authorList>
    </citation>
    <scope>NUCLEOTIDE SEQUENCE [LARGE SCALE GENOMIC DNA]</scope>
    <source>
        <strain evidence="7">KCTC 33676</strain>
    </source>
</reference>
<dbReference type="RefSeq" id="WP_379930716.1">
    <property type="nucleotide sequence ID" value="NZ_JBHUMM010000043.1"/>
</dbReference>
<feature type="short sequence motif" description="GXGXXG" evidence="4">
    <location>
        <begin position="10"/>
        <end position="15"/>
    </location>
</feature>
<dbReference type="PROSITE" id="PS51635">
    <property type="entry name" value="PNPLA"/>
    <property type="match status" value="1"/>
</dbReference>
<gene>
    <name evidence="6" type="ORF">ACFSUC_16425</name>
</gene>
<dbReference type="EMBL" id="JBHUMM010000043">
    <property type="protein sequence ID" value="MFD2673159.1"/>
    <property type="molecule type" value="Genomic_DNA"/>
</dbReference>
<feature type="active site" description="Proton acceptor" evidence="4">
    <location>
        <position position="163"/>
    </location>
</feature>
<dbReference type="Pfam" id="PF01734">
    <property type="entry name" value="Patatin"/>
    <property type="match status" value="1"/>
</dbReference>
<dbReference type="InterPro" id="IPR016035">
    <property type="entry name" value="Acyl_Trfase/lysoPLipase"/>
</dbReference>
<dbReference type="InterPro" id="IPR037483">
    <property type="entry name" value="YjjU-like"/>
</dbReference>
<keyword evidence="2 4" id="KW-0442">Lipid degradation</keyword>
<proteinExistence type="predicted"/>
<keyword evidence="1 4" id="KW-0378">Hydrolase</keyword>
<evidence type="ECO:0000256" key="1">
    <source>
        <dbReference type="ARBA" id="ARBA00022801"/>
    </source>
</evidence>
<dbReference type="Proteomes" id="UP001597497">
    <property type="component" value="Unassembled WGS sequence"/>
</dbReference>
<dbReference type="PANTHER" id="PTHR14226">
    <property type="entry name" value="NEUROPATHY TARGET ESTERASE/SWISS CHEESE D.MELANOGASTER"/>
    <property type="match status" value="1"/>
</dbReference>
<evidence type="ECO:0000259" key="5">
    <source>
        <dbReference type="PROSITE" id="PS51635"/>
    </source>
</evidence>
<feature type="short sequence motif" description="GXSXG" evidence="4">
    <location>
        <begin position="37"/>
        <end position="41"/>
    </location>
</feature>